<protein>
    <submittedName>
        <fullName evidence="2">Uncharacterized protein</fullName>
    </submittedName>
</protein>
<name>A0A0P4W189_SCYOL</name>
<keyword evidence="1" id="KW-0175">Coiled coil</keyword>
<evidence type="ECO:0000256" key="1">
    <source>
        <dbReference type="SAM" id="Coils"/>
    </source>
</evidence>
<evidence type="ECO:0000313" key="2">
    <source>
        <dbReference type="EMBL" id="JAI56709.1"/>
    </source>
</evidence>
<dbReference type="Gene3D" id="1.10.287.2610">
    <property type="match status" value="1"/>
</dbReference>
<feature type="coiled-coil region" evidence="1">
    <location>
        <begin position="31"/>
        <end position="101"/>
    </location>
</feature>
<dbReference type="EMBL" id="GDRN01121637">
    <property type="protein sequence ID" value="JAI56709.1"/>
    <property type="molecule type" value="Transcribed_RNA"/>
</dbReference>
<sequence>MCTEMHLVDVLCPHISSQLSSVNPQDLRSKLQAAEQLCEELMDETEDYKKEIRTLEDEIEEMQDNFREEQADEYRDLKRELEQTAKNCRVLQFKLKKAERRSESVSGPPPAG</sequence>
<reference evidence="2" key="1">
    <citation type="submission" date="2015-09" db="EMBL/GenBank/DDBJ databases">
        <title>Scylla olivacea transcriptome.</title>
        <authorList>
            <person name="Ikhwanuddin M."/>
        </authorList>
    </citation>
    <scope>NUCLEOTIDE SEQUENCE</scope>
</reference>
<organism evidence="2">
    <name type="scientific">Scylla olivacea</name>
    <name type="common">Orange mud crab</name>
    <name type="synonym">Cancer olivacea</name>
    <dbReference type="NCBI Taxonomy" id="85551"/>
    <lineage>
        <taxon>Eukaryota</taxon>
        <taxon>Metazoa</taxon>
        <taxon>Ecdysozoa</taxon>
        <taxon>Arthropoda</taxon>
        <taxon>Crustacea</taxon>
        <taxon>Multicrustacea</taxon>
        <taxon>Malacostraca</taxon>
        <taxon>Eumalacostraca</taxon>
        <taxon>Eucarida</taxon>
        <taxon>Decapoda</taxon>
        <taxon>Pleocyemata</taxon>
        <taxon>Brachyura</taxon>
        <taxon>Eubrachyura</taxon>
        <taxon>Portunoidea</taxon>
        <taxon>Portunidae</taxon>
        <taxon>Portuninae</taxon>
        <taxon>Scylla</taxon>
    </lineage>
</organism>
<dbReference type="InterPro" id="IPR049885">
    <property type="entry name" value="MTCL1-3"/>
</dbReference>
<proteinExistence type="predicted"/>
<dbReference type="PANTHER" id="PTHR15742:SF5">
    <property type="entry name" value="GIRDIN"/>
    <property type="match status" value="1"/>
</dbReference>
<accession>A0A0P4W189</accession>
<dbReference type="AlphaFoldDB" id="A0A0P4W189"/>
<dbReference type="PANTHER" id="PTHR15742">
    <property type="entry name" value="GIRDIN"/>
    <property type="match status" value="1"/>
</dbReference>